<keyword evidence="1" id="KW-1133">Transmembrane helix</keyword>
<evidence type="ECO:0000313" key="2">
    <source>
        <dbReference type="EMBL" id="EJF46989.1"/>
    </source>
</evidence>
<gene>
    <name evidence="2" type="ORF">HMPREF1318_2211</name>
</gene>
<sequence length="110" mass="12093">MSQEQPTDPTRLVPEGFVFPGTEMLDPHEVFAGPGYQAPQQRTDPVAAIVLVLTLLSPFPGFGATAAIMGWWALRRLRRSYAGGHGQAWLGVIVGSATTVMWLWIWWLAS</sequence>
<evidence type="ECO:0008006" key="4">
    <source>
        <dbReference type="Google" id="ProtNLM"/>
    </source>
</evidence>
<dbReference type="AlphaFoldDB" id="J0NIP4"/>
<keyword evidence="1" id="KW-0472">Membrane</keyword>
<dbReference type="RefSeq" id="WP_008730086.1">
    <property type="nucleotide sequence ID" value="NZ_AKFT01000036.1"/>
</dbReference>
<comment type="caution">
    <text evidence="2">The sequence shown here is derived from an EMBL/GenBank/DDBJ whole genome shotgun (WGS) entry which is preliminary data.</text>
</comment>
<reference evidence="2 3" key="1">
    <citation type="submission" date="2012-05" db="EMBL/GenBank/DDBJ databases">
        <authorList>
            <person name="Harkins D.M."/>
            <person name="Madupu R."/>
            <person name="Durkin A.S."/>
            <person name="Torralba M."/>
            <person name="Methe B."/>
            <person name="Sutton G.G."/>
            <person name="Nelson K.E."/>
        </authorList>
    </citation>
    <scope>NUCLEOTIDE SEQUENCE [LARGE SCALE GENOMIC DNA]</scope>
    <source>
        <strain evidence="2 3">F0489</strain>
    </source>
</reference>
<dbReference type="eggNOG" id="ENOG502ZEQN">
    <property type="taxonomic scope" value="Bacteria"/>
</dbReference>
<dbReference type="EMBL" id="AKFT01000036">
    <property type="protein sequence ID" value="EJF46989.1"/>
    <property type="molecule type" value="Genomic_DNA"/>
</dbReference>
<dbReference type="PATRIC" id="fig|1125718.3.peg.559"/>
<organism evidence="2 3">
    <name type="scientific">Actinomyces massiliensis F0489</name>
    <dbReference type="NCBI Taxonomy" id="1125718"/>
    <lineage>
        <taxon>Bacteria</taxon>
        <taxon>Bacillati</taxon>
        <taxon>Actinomycetota</taxon>
        <taxon>Actinomycetes</taxon>
        <taxon>Actinomycetales</taxon>
        <taxon>Actinomycetaceae</taxon>
        <taxon>Actinomyces</taxon>
    </lineage>
</organism>
<dbReference type="OrthoDB" id="3260983at2"/>
<keyword evidence="1" id="KW-0812">Transmembrane</keyword>
<name>J0NIP4_9ACTO</name>
<keyword evidence="3" id="KW-1185">Reference proteome</keyword>
<accession>J0NIP4</accession>
<feature type="transmembrane region" description="Helical" evidence="1">
    <location>
        <begin position="46"/>
        <end position="74"/>
    </location>
</feature>
<proteinExistence type="predicted"/>
<dbReference type="Proteomes" id="UP000002941">
    <property type="component" value="Unassembled WGS sequence"/>
</dbReference>
<feature type="transmembrane region" description="Helical" evidence="1">
    <location>
        <begin position="86"/>
        <end position="107"/>
    </location>
</feature>
<evidence type="ECO:0000256" key="1">
    <source>
        <dbReference type="SAM" id="Phobius"/>
    </source>
</evidence>
<protein>
    <recommendedName>
        <fullName evidence="4">DUF4190 domain-containing protein</fullName>
    </recommendedName>
</protein>
<evidence type="ECO:0000313" key="3">
    <source>
        <dbReference type="Proteomes" id="UP000002941"/>
    </source>
</evidence>